<dbReference type="Proteomes" id="UP000000238">
    <property type="component" value="Chromosome"/>
</dbReference>
<protein>
    <recommendedName>
        <fullName evidence="4">DUF3592 domain-containing protein</fullName>
    </recommendedName>
</protein>
<evidence type="ECO:0000313" key="2">
    <source>
        <dbReference type="EMBL" id="ABC27887.1"/>
    </source>
</evidence>
<feature type="transmembrane region" description="Helical" evidence="1">
    <location>
        <begin position="137"/>
        <end position="158"/>
    </location>
</feature>
<name>Q2SN87_HAHCH</name>
<feature type="transmembrane region" description="Helical" evidence="1">
    <location>
        <begin position="209"/>
        <end position="228"/>
    </location>
</feature>
<evidence type="ECO:0000256" key="1">
    <source>
        <dbReference type="SAM" id="Phobius"/>
    </source>
</evidence>
<keyword evidence="1" id="KW-0472">Membrane</keyword>
<organism evidence="2 3">
    <name type="scientific">Hahella chejuensis (strain KCTC 2396)</name>
    <dbReference type="NCBI Taxonomy" id="349521"/>
    <lineage>
        <taxon>Bacteria</taxon>
        <taxon>Pseudomonadati</taxon>
        <taxon>Pseudomonadota</taxon>
        <taxon>Gammaproteobacteria</taxon>
        <taxon>Oceanospirillales</taxon>
        <taxon>Hahellaceae</taxon>
        <taxon>Hahella</taxon>
    </lineage>
</organism>
<dbReference type="RefSeq" id="WP_011394962.1">
    <property type="nucleotide sequence ID" value="NC_007645.1"/>
</dbReference>
<sequence length="264" mass="29382">MDVLILLMGLTLITAGWVLIWEFTRFLHCAYAVQGRVVSLEPGYGRRKKQAQPGKASYSFFPVIEYHWQGDRIRFTSLDDKCIAGLQIGDQVQLSFSRSRRKHTRIGRLVALMIASMTMLVAGILGGAMLLGQQVDVIHILLGSVVLAICLFIIVLYLRQQDETAADSVHHVRRRVLNCVFLQEPTNVCHWRALFTNRRQRRRIWASRVLGGGCLATGAFLFAAAFFLGGAGLAPQLSGGDYTADAEFVQPAASRVVQHTVIRN</sequence>
<dbReference type="OrthoDB" id="6192543at2"/>
<dbReference type="AlphaFoldDB" id="Q2SN87"/>
<proteinExistence type="predicted"/>
<evidence type="ECO:0000313" key="3">
    <source>
        <dbReference type="Proteomes" id="UP000000238"/>
    </source>
</evidence>
<gene>
    <name evidence="2" type="ordered locus">HCH_01002</name>
</gene>
<dbReference type="KEGG" id="hch:HCH_01002"/>
<feature type="transmembrane region" description="Helical" evidence="1">
    <location>
        <begin position="109"/>
        <end position="131"/>
    </location>
</feature>
<keyword evidence="3" id="KW-1185">Reference proteome</keyword>
<keyword evidence="1" id="KW-1133">Transmembrane helix</keyword>
<feature type="transmembrane region" description="Helical" evidence="1">
    <location>
        <begin position="6"/>
        <end position="24"/>
    </location>
</feature>
<dbReference type="HOGENOM" id="CLU_1052771_0_0_6"/>
<evidence type="ECO:0008006" key="4">
    <source>
        <dbReference type="Google" id="ProtNLM"/>
    </source>
</evidence>
<keyword evidence="1" id="KW-0812">Transmembrane</keyword>
<dbReference type="EMBL" id="CP000155">
    <property type="protein sequence ID" value="ABC27887.1"/>
    <property type="molecule type" value="Genomic_DNA"/>
</dbReference>
<reference evidence="2 3" key="1">
    <citation type="journal article" date="2005" name="Nucleic Acids Res.">
        <title>Genomic blueprint of Hahella chejuensis, a marine microbe producing an algicidal agent.</title>
        <authorList>
            <person name="Jeong H."/>
            <person name="Yim J.H."/>
            <person name="Lee C."/>
            <person name="Choi S.-H."/>
            <person name="Park Y.K."/>
            <person name="Yoon S.H."/>
            <person name="Hur C.-G."/>
            <person name="Kang H.-Y."/>
            <person name="Kim D."/>
            <person name="Lee H.H."/>
            <person name="Park K.H."/>
            <person name="Park S.-H."/>
            <person name="Park H.-S."/>
            <person name="Lee H.K."/>
            <person name="Oh T.K."/>
            <person name="Kim J.F."/>
        </authorList>
    </citation>
    <scope>NUCLEOTIDE SEQUENCE [LARGE SCALE GENOMIC DNA]</scope>
    <source>
        <strain evidence="2 3">KCTC 2396</strain>
    </source>
</reference>
<accession>Q2SN87</accession>